<name>A0ABY3P809_9ENTR</name>
<evidence type="ECO:0008006" key="3">
    <source>
        <dbReference type="Google" id="ProtNLM"/>
    </source>
</evidence>
<evidence type="ECO:0000313" key="2">
    <source>
        <dbReference type="Proteomes" id="UP000323910"/>
    </source>
</evidence>
<reference evidence="1 2" key="1">
    <citation type="submission" date="2019-08" db="EMBL/GenBank/DDBJ databases">
        <title>The draft genome of Lelliottia nimipressuralis strain CICC 24156.</title>
        <authorList>
            <person name="Wu W."/>
            <person name="Feng Y."/>
            <person name="Zong Z."/>
        </authorList>
    </citation>
    <scope>NUCLEOTIDE SEQUENCE [LARGE SCALE GENOMIC DNA]</scope>
    <source>
        <strain evidence="1 2">CICC 24156</strain>
    </source>
</reference>
<dbReference type="EMBL" id="VTFR01000002">
    <property type="protein sequence ID" value="TYT34981.1"/>
    <property type="molecule type" value="Genomic_DNA"/>
</dbReference>
<dbReference type="Proteomes" id="UP000323910">
    <property type="component" value="Unassembled WGS sequence"/>
</dbReference>
<sequence>MSFTSPAFDHTDTPLTLARLCRLDGQYRAIETSSGFAVIDITRQAQSGETVVFAFCGSIQFASVQGQSLITPDGEAIEGEVLDDVRVMGVVIFLIKEMQQNDSDELPII</sequence>
<keyword evidence="2" id="KW-1185">Reference proteome</keyword>
<accession>A0ABY3P809</accession>
<proteinExistence type="predicted"/>
<dbReference type="RefSeq" id="WP_129036243.1">
    <property type="nucleotide sequence ID" value="NZ_SDDX01000028.1"/>
</dbReference>
<gene>
    <name evidence="1" type="ORF">FZO59_04940</name>
</gene>
<organism evidence="1 2">
    <name type="scientific">Lelliottia nimipressuralis</name>
    <dbReference type="NCBI Taxonomy" id="69220"/>
    <lineage>
        <taxon>Bacteria</taxon>
        <taxon>Pseudomonadati</taxon>
        <taxon>Pseudomonadota</taxon>
        <taxon>Gammaproteobacteria</taxon>
        <taxon>Enterobacterales</taxon>
        <taxon>Enterobacteriaceae</taxon>
        <taxon>Lelliottia</taxon>
    </lineage>
</organism>
<evidence type="ECO:0000313" key="1">
    <source>
        <dbReference type="EMBL" id="TYT34981.1"/>
    </source>
</evidence>
<protein>
    <recommendedName>
        <fullName evidence="3">DNA polymerase V</fullName>
    </recommendedName>
</protein>
<comment type="caution">
    <text evidence="1">The sequence shown here is derived from an EMBL/GenBank/DDBJ whole genome shotgun (WGS) entry which is preliminary data.</text>
</comment>